<reference evidence="3" key="1">
    <citation type="journal article" date="2021" name="Nat. Commun.">
        <title>Genetic determinants of endophytism in the Arabidopsis root mycobiome.</title>
        <authorList>
            <person name="Mesny F."/>
            <person name="Miyauchi S."/>
            <person name="Thiergart T."/>
            <person name="Pickel B."/>
            <person name="Atanasova L."/>
            <person name="Karlsson M."/>
            <person name="Huettel B."/>
            <person name="Barry K.W."/>
            <person name="Haridas S."/>
            <person name="Chen C."/>
            <person name="Bauer D."/>
            <person name="Andreopoulos W."/>
            <person name="Pangilinan J."/>
            <person name="LaButti K."/>
            <person name="Riley R."/>
            <person name="Lipzen A."/>
            <person name="Clum A."/>
            <person name="Drula E."/>
            <person name="Henrissat B."/>
            <person name="Kohler A."/>
            <person name="Grigoriev I.V."/>
            <person name="Martin F.M."/>
            <person name="Hacquard S."/>
        </authorList>
    </citation>
    <scope>NUCLEOTIDE SEQUENCE</scope>
    <source>
        <strain evidence="3">MPI-SDFR-AT-0120</strain>
    </source>
</reference>
<dbReference type="SUPFAM" id="SSF52096">
    <property type="entry name" value="ClpP/crotonase"/>
    <property type="match status" value="1"/>
</dbReference>
<evidence type="ECO:0000313" key="4">
    <source>
        <dbReference type="Proteomes" id="UP000813461"/>
    </source>
</evidence>
<dbReference type="PANTHER" id="PTHR37049">
    <property type="entry name" value="PEPTIDASE S41 FAMILY PROTEIN"/>
    <property type="match status" value="1"/>
</dbReference>
<name>A0A8K0R5F8_9PLEO</name>
<dbReference type="GO" id="GO:0008236">
    <property type="term" value="F:serine-type peptidase activity"/>
    <property type="evidence" value="ECO:0007669"/>
    <property type="project" value="InterPro"/>
</dbReference>
<evidence type="ECO:0000259" key="2">
    <source>
        <dbReference type="Pfam" id="PF23658"/>
    </source>
</evidence>
<dbReference type="Pfam" id="PF03572">
    <property type="entry name" value="Peptidase_S41"/>
    <property type="match status" value="1"/>
</dbReference>
<dbReference type="PANTHER" id="PTHR37049:SF4">
    <property type="entry name" value="RHODANESE DOMAIN-CONTAINING PROTEIN"/>
    <property type="match status" value="1"/>
</dbReference>
<comment type="caution">
    <text evidence="3">The sequence shown here is derived from an EMBL/GenBank/DDBJ whole genome shotgun (WGS) entry which is preliminary data.</text>
</comment>
<dbReference type="InterPro" id="IPR029045">
    <property type="entry name" value="ClpP/crotonase-like_dom_sf"/>
</dbReference>
<dbReference type="Proteomes" id="UP000813461">
    <property type="component" value="Unassembled WGS sequence"/>
</dbReference>
<dbReference type="InterPro" id="IPR005151">
    <property type="entry name" value="Tail-specific_protease"/>
</dbReference>
<dbReference type="InterPro" id="IPR052766">
    <property type="entry name" value="S41A_metabolite_peptidase"/>
</dbReference>
<dbReference type="Gene3D" id="3.90.226.10">
    <property type="entry name" value="2-enoyl-CoA Hydratase, Chain A, domain 1"/>
    <property type="match status" value="1"/>
</dbReference>
<keyword evidence="4" id="KW-1185">Reference proteome</keyword>
<sequence length="646" mass="71088">MTQNALTPCAAVSASIALQQAAGTPTVAAEIAYECITSVPFHQSAALELLDGLVPYLRWQSNTAWLKSPPKEYVKKVQSSVGIWAELATIRSKVTAGVYSNETHDGHFVYIPDVVGSVFNWARPVPLVSVSSDGKELPKPFVYTDVLAELLTNESFTPSAVTRINDKSAYVYLEHWSQYGALQDRDALYNNVFYELASVSRGAAGAGMGTFAGGSRGRWVYPGSETKMEFENGTRATYSNFARVLIPFDGIMDGESLYQQCNSVVPLGYPPPVIREANNLISGYYLEDDYSDIAVLSVPSFSASTLTGLNFQDVAVQFLDNAKAAGKSKLIVDLQANGGGVILQVYDLYKQFFPRNTSHAAADRFRAFEETHFWNSMFGPDGSNGHNFTELFRWNLTDVLLPYNSGGIYMHGYDNLTNLTQPFRAEDIVVVTDGYCASTCSIFPELMRQRGKVRFVSLGGRSKPGLTQAVGGTKGTNSWSWQYIQSITQYSINNLTASEDEAAALRSIALGNYAYNTVFTRAARDTAIGINFSDGIRDGDQSEVPLQFLYEPSDCIILYTKEMTVDATAIWKAVAGNAWRGVDNCVAGSLRDGPSKYPTKRGRTLNNHAMSERIRSWRKQMRKEHFPLDVFTDTTMGTSGNAILHP</sequence>
<protein>
    <recommendedName>
        <fullName evidence="5">Tail specific protease domain-containing protein</fullName>
    </recommendedName>
</protein>
<dbReference type="OrthoDB" id="27214at2759"/>
<feature type="domain" description="CPAF-like PDZ" evidence="2">
    <location>
        <begin position="121"/>
        <end position="248"/>
    </location>
</feature>
<dbReference type="GO" id="GO:0006508">
    <property type="term" value="P:proteolysis"/>
    <property type="evidence" value="ECO:0007669"/>
    <property type="project" value="InterPro"/>
</dbReference>
<dbReference type="Pfam" id="PF23658">
    <property type="entry name" value="PDZ_CPAF_rel"/>
    <property type="match status" value="1"/>
</dbReference>
<evidence type="ECO:0000313" key="3">
    <source>
        <dbReference type="EMBL" id="KAH7087143.1"/>
    </source>
</evidence>
<proteinExistence type="predicted"/>
<dbReference type="InterPro" id="IPR056186">
    <property type="entry name" value="PDZ_CPAF-rel"/>
</dbReference>
<organism evidence="3 4">
    <name type="scientific">Paraphoma chrysanthemicola</name>
    <dbReference type="NCBI Taxonomy" id="798071"/>
    <lineage>
        <taxon>Eukaryota</taxon>
        <taxon>Fungi</taxon>
        <taxon>Dikarya</taxon>
        <taxon>Ascomycota</taxon>
        <taxon>Pezizomycotina</taxon>
        <taxon>Dothideomycetes</taxon>
        <taxon>Pleosporomycetidae</taxon>
        <taxon>Pleosporales</taxon>
        <taxon>Pleosporineae</taxon>
        <taxon>Phaeosphaeriaceae</taxon>
        <taxon>Paraphoma</taxon>
    </lineage>
</organism>
<feature type="domain" description="Tail specific protease" evidence="1">
    <location>
        <begin position="292"/>
        <end position="456"/>
    </location>
</feature>
<dbReference type="EMBL" id="JAGMVJ010000010">
    <property type="protein sequence ID" value="KAH7087143.1"/>
    <property type="molecule type" value="Genomic_DNA"/>
</dbReference>
<accession>A0A8K0R5F8</accession>
<dbReference type="AlphaFoldDB" id="A0A8K0R5F8"/>
<evidence type="ECO:0000259" key="1">
    <source>
        <dbReference type="Pfam" id="PF03572"/>
    </source>
</evidence>
<evidence type="ECO:0008006" key="5">
    <source>
        <dbReference type="Google" id="ProtNLM"/>
    </source>
</evidence>
<gene>
    <name evidence="3" type="ORF">FB567DRAFT_560848</name>
</gene>